<proteinExistence type="predicted"/>
<keyword evidence="2" id="KW-1185">Reference proteome</keyword>
<evidence type="ECO:0000313" key="2">
    <source>
        <dbReference type="Proteomes" id="UP000035642"/>
    </source>
</evidence>
<dbReference type="InterPro" id="IPR005069">
    <property type="entry name" value="Nucl-diP-sugar_transferase"/>
</dbReference>
<accession>A0A0K0CVQ8</accession>
<dbReference type="PANTHER" id="PTHR31967:SF24">
    <property type="entry name" value="NUCLEOTIDE-DIPHOSPHO-SUGAR TRANSFERASE DOMAIN-CONTAINING PROTEIN"/>
    <property type="match status" value="1"/>
</dbReference>
<evidence type="ECO:0000313" key="3">
    <source>
        <dbReference type="WBParaSite" id="ACAC_0000144501-mRNA-1"/>
    </source>
</evidence>
<evidence type="ECO:0000259" key="1">
    <source>
        <dbReference type="Pfam" id="PF03407"/>
    </source>
</evidence>
<sequence>MFPPSCKLYIMIVGRRTMEYLERTVLKIASGTRRLAVVSFDREVEKEFNRFHPYIPTVTLDFSLIKKSIPNDLENRRYVVYQLVHMLRSHIAAVLSSRGISFWSMQQDSVWTENFVSMEVEKHYPNALLIFDTVGNDQFDVYKRSMLGWICGATFFVRASPVTVEFFKKIDHVSKLSKMELFKRENFIFINTDGTCNASAVLRVKETVAVALNEVRKEPVDDVEVSTLDHLLWCLHRWLGFDPYYNKRFLRVHESIV</sequence>
<dbReference type="PANTHER" id="PTHR31967">
    <property type="entry name" value="GROUNDHOG (HEDGEHOG-LIKE FAMILY)-RELATED"/>
    <property type="match status" value="1"/>
</dbReference>
<dbReference type="STRING" id="6313.A0A0K0CVQ8"/>
<organism evidence="2 3">
    <name type="scientific">Angiostrongylus cantonensis</name>
    <name type="common">Rat lungworm</name>
    <dbReference type="NCBI Taxonomy" id="6313"/>
    <lineage>
        <taxon>Eukaryota</taxon>
        <taxon>Metazoa</taxon>
        <taxon>Ecdysozoa</taxon>
        <taxon>Nematoda</taxon>
        <taxon>Chromadorea</taxon>
        <taxon>Rhabditida</taxon>
        <taxon>Rhabditina</taxon>
        <taxon>Rhabditomorpha</taxon>
        <taxon>Strongyloidea</taxon>
        <taxon>Metastrongylidae</taxon>
        <taxon>Angiostrongylus</taxon>
    </lineage>
</organism>
<reference evidence="3" key="2">
    <citation type="submission" date="2017-02" db="UniProtKB">
        <authorList>
            <consortium name="WormBaseParasite"/>
        </authorList>
    </citation>
    <scope>IDENTIFICATION</scope>
</reference>
<protein>
    <submittedName>
        <fullName evidence="3">Nucleotid_trans domain-containing protein</fullName>
    </submittedName>
</protein>
<reference evidence="2" key="1">
    <citation type="submission" date="2012-09" db="EMBL/GenBank/DDBJ databases">
        <authorList>
            <person name="Martin A.A."/>
        </authorList>
    </citation>
    <scope>NUCLEOTIDE SEQUENCE</scope>
</reference>
<feature type="domain" description="Nucleotide-diphospho-sugar transferase" evidence="1">
    <location>
        <begin position="33"/>
        <end position="171"/>
    </location>
</feature>
<dbReference type="Pfam" id="PF03407">
    <property type="entry name" value="Nucleotid_trans"/>
    <property type="match status" value="1"/>
</dbReference>
<dbReference type="Proteomes" id="UP000035642">
    <property type="component" value="Unassembled WGS sequence"/>
</dbReference>
<dbReference type="WBParaSite" id="ACAC_0000144501-mRNA-1">
    <property type="protein sequence ID" value="ACAC_0000144501-mRNA-1"/>
    <property type="gene ID" value="ACAC_0000144501"/>
</dbReference>
<dbReference type="AlphaFoldDB" id="A0A0K0CVQ8"/>
<name>A0A0K0CVQ8_ANGCA</name>